<dbReference type="InterPro" id="IPR046866">
    <property type="entry name" value="FapA_N"/>
</dbReference>
<dbReference type="EMBL" id="JAUSUG010000003">
    <property type="protein sequence ID" value="MDQ0253687.1"/>
    <property type="molecule type" value="Genomic_DNA"/>
</dbReference>
<dbReference type="InterPro" id="IPR046865">
    <property type="entry name" value="FapA_b_solenoid"/>
</dbReference>
<dbReference type="PANTHER" id="PTHR38032:SF1">
    <property type="entry name" value="RNA-BINDING PROTEIN KHPB N-TERMINAL DOMAIN-CONTAINING PROTEIN"/>
    <property type="match status" value="1"/>
</dbReference>
<keyword evidence="3" id="KW-1185">Reference proteome</keyword>
<protein>
    <submittedName>
        <fullName evidence="2">Uncharacterized protein (DUF342 family)</fullName>
    </submittedName>
</protein>
<evidence type="ECO:0000259" key="1">
    <source>
        <dbReference type="Pfam" id="PF20250"/>
    </source>
</evidence>
<reference evidence="2 3" key="1">
    <citation type="submission" date="2023-07" db="EMBL/GenBank/DDBJ databases">
        <title>Genomic Encyclopedia of Type Strains, Phase IV (KMG-IV): sequencing the most valuable type-strain genomes for metagenomic binning, comparative biology and taxonomic classification.</title>
        <authorList>
            <person name="Goeker M."/>
        </authorList>
    </citation>
    <scope>NUCLEOTIDE SEQUENCE [LARGE SCALE GENOMIC DNA]</scope>
    <source>
        <strain evidence="2 3">DSM 9768</strain>
    </source>
</reference>
<evidence type="ECO:0000313" key="3">
    <source>
        <dbReference type="Proteomes" id="UP001230005"/>
    </source>
</evidence>
<gene>
    <name evidence="2" type="ORF">J2S74_001059</name>
</gene>
<dbReference type="Pfam" id="PF03961">
    <property type="entry name" value="FapA"/>
    <property type="match status" value="1"/>
</dbReference>
<comment type="caution">
    <text evidence="2">The sequence shown here is derived from an EMBL/GenBank/DDBJ whole genome shotgun (WGS) entry which is preliminary data.</text>
</comment>
<proteinExistence type="predicted"/>
<organism evidence="2 3">
    <name type="scientific">Evansella vedderi</name>
    <dbReference type="NCBI Taxonomy" id="38282"/>
    <lineage>
        <taxon>Bacteria</taxon>
        <taxon>Bacillati</taxon>
        <taxon>Bacillota</taxon>
        <taxon>Bacilli</taxon>
        <taxon>Bacillales</taxon>
        <taxon>Bacillaceae</taxon>
        <taxon>Evansella</taxon>
    </lineage>
</organism>
<dbReference type="Pfam" id="PF20250">
    <property type="entry name" value="FapA_N"/>
    <property type="match status" value="1"/>
</dbReference>
<feature type="domain" description="Flagellar Assembly Protein A N-terminal region" evidence="1">
    <location>
        <begin position="9"/>
        <end position="175"/>
    </location>
</feature>
<dbReference type="RefSeq" id="WP_307322667.1">
    <property type="nucleotide sequence ID" value="NZ_JAUSUG010000003.1"/>
</dbReference>
<accession>A0ABT9ZR25</accession>
<dbReference type="PANTHER" id="PTHR38032">
    <property type="entry name" value="POLYMERASE-RELATED"/>
    <property type="match status" value="1"/>
</dbReference>
<name>A0ABT9ZR25_9BACI</name>
<dbReference type="InterPro" id="IPR005646">
    <property type="entry name" value="FapA"/>
</dbReference>
<dbReference type="Proteomes" id="UP001230005">
    <property type="component" value="Unassembled WGS sequence"/>
</dbReference>
<evidence type="ECO:0000313" key="2">
    <source>
        <dbReference type="EMBL" id="MDQ0253687.1"/>
    </source>
</evidence>
<sequence>METIHDFFKIELLNNNLKAILKKNKDFEDEVTLEDLHKVLRERGIVNGINENVLIDIVNGQISLPAVIAEGLPPVEGKSAYLKPVYYHQDKDKSEGNGNDLFKDLKEIIVIPSVVSGDVVGLKVEKEDGKNGIDVLGQEIKVKPSRDFTLRPGKNTKISEDGLRVISLIDGQISPEKKVIHVFPSYEVNGDLDMKVGNIDFVGNVNIRGGVPSGFKVVAKGDIRVHGTVEGAELTAGGSIFIQQGIVAQGKGSIKAKGNLHTSFINQGNIQVDGDLNVNQSILHSQIDALGYVYCKGGRGNIVGGNISAGQGIEVNEAGNSMNTPTVFYVGVSQQVIEKERDYKKSILESESELQKLSLLFDTIKKKEQLGALSQKERILKLRVRHTIEETTALMENKKEKLLDLHDLLDSQPNAAIKIYKNVFPNTDIFFGKYRRKVLTNHQKIVFKLAKSEIRLEHL</sequence>